<name>A0ABT2HWH0_9MICO</name>
<evidence type="ECO:0000256" key="2">
    <source>
        <dbReference type="SAM" id="Phobius"/>
    </source>
</evidence>
<evidence type="ECO:0008006" key="5">
    <source>
        <dbReference type="Google" id="ProtNLM"/>
    </source>
</evidence>
<protein>
    <recommendedName>
        <fullName evidence="5">DUF5667 domain-containing protein</fullName>
    </recommendedName>
</protein>
<feature type="compositionally biased region" description="Polar residues" evidence="1">
    <location>
        <begin position="14"/>
        <end position="23"/>
    </location>
</feature>
<dbReference type="EMBL" id="JALXSQ010000013">
    <property type="protein sequence ID" value="MCT2042653.1"/>
    <property type="molecule type" value="Genomic_DNA"/>
</dbReference>
<dbReference type="RefSeq" id="WP_260104112.1">
    <property type="nucleotide sequence ID" value="NZ_JALXSQ010000013.1"/>
</dbReference>
<comment type="caution">
    <text evidence="3">The sequence shown here is derived from an EMBL/GenBank/DDBJ whole genome shotgun (WGS) entry which is preliminary data.</text>
</comment>
<keyword evidence="4" id="KW-1185">Reference proteome</keyword>
<reference evidence="3 4" key="1">
    <citation type="submission" date="2022-04" db="EMBL/GenBank/DDBJ databases">
        <title>Human microbiome associated bacterial genomes.</title>
        <authorList>
            <person name="Sandstrom S."/>
            <person name="Salamzade R."/>
            <person name="Kalan L.R."/>
        </authorList>
    </citation>
    <scope>NUCLEOTIDE SEQUENCE [LARGE SCALE GENOMIC DNA]</scope>
    <source>
        <strain evidence="4">p3-SID1799</strain>
    </source>
</reference>
<keyword evidence="2" id="KW-1133">Transmembrane helix</keyword>
<evidence type="ECO:0000313" key="3">
    <source>
        <dbReference type="EMBL" id="MCT2042653.1"/>
    </source>
</evidence>
<gene>
    <name evidence="3" type="ORF">M3D15_04800</name>
</gene>
<feature type="compositionally biased region" description="Pro residues" evidence="1">
    <location>
        <begin position="421"/>
        <end position="449"/>
    </location>
</feature>
<feature type="region of interest" description="Disordered" evidence="1">
    <location>
        <begin position="174"/>
        <end position="193"/>
    </location>
</feature>
<feature type="region of interest" description="Disordered" evidence="1">
    <location>
        <begin position="1"/>
        <end position="24"/>
    </location>
</feature>
<feature type="compositionally biased region" description="Pro residues" evidence="1">
    <location>
        <begin position="457"/>
        <end position="469"/>
    </location>
</feature>
<evidence type="ECO:0000256" key="1">
    <source>
        <dbReference type="SAM" id="MobiDB-lite"/>
    </source>
</evidence>
<dbReference type="Proteomes" id="UP001525379">
    <property type="component" value="Unassembled WGS sequence"/>
</dbReference>
<proteinExistence type="predicted"/>
<feature type="compositionally biased region" description="Polar residues" evidence="1">
    <location>
        <begin position="175"/>
        <end position="187"/>
    </location>
</feature>
<keyword evidence="2" id="KW-0472">Membrane</keyword>
<feature type="compositionally biased region" description="Basic and acidic residues" evidence="1">
    <location>
        <begin position="403"/>
        <end position="417"/>
    </location>
</feature>
<feature type="transmembrane region" description="Helical" evidence="2">
    <location>
        <begin position="147"/>
        <end position="169"/>
    </location>
</feature>
<accession>A0ABT2HWH0</accession>
<feature type="region of interest" description="Disordered" evidence="1">
    <location>
        <begin position="389"/>
        <end position="522"/>
    </location>
</feature>
<keyword evidence="2" id="KW-0812">Transmembrane</keyword>
<feature type="region of interest" description="Disordered" evidence="1">
    <location>
        <begin position="341"/>
        <end position="369"/>
    </location>
</feature>
<organism evidence="3 4">
    <name type="scientific">Pseudoclavibacter albus</name>
    <dbReference type="NCBI Taxonomy" id="272241"/>
    <lineage>
        <taxon>Bacteria</taxon>
        <taxon>Bacillati</taxon>
        <taxon>Actinomycetota</taxon>
        <taxon>Actinomycetes</taxon>
        <taxon>Micrococcales</taxon>
        <taxon>Microbacteriaceae</taxon>
        <taxon>Pseudoclavibacter</taxon>
    </lineage>
</organism>
<sequence length="586" mass="59482">MSDNVADGYGSFGEPQSSSTVTASKLPCDRRDAYRIVESIDIELEELGEAAEGSQRGRLLKARRRFWVSLLGVLPIVGVHRAYVESAAAATLGATAVPSGMSFERVATSGGSVRLLGRPAAPTEAAAPADAAIPAAFVQPRRRRQRIGAVAAVAVGVAAVGAIVVPSMASGPQAAHTSVVSGSEQPGQSTAAASAQANLSQAVSQAIPAEVTADLTSMQDAYSVSYGLASSATGSTMGDLIVAVVLATQAGDATKASDGMAEARKYFVESYADEFAKNASILRESYTSASKSSLTTLDRELTDLEKAIDGGVASVNKVSSAITKTTSALVKAQQEHLANGGTMTTPEELQVTPVSPPPVSWPGMELPTRPQDELAAPAIVPPEVTVPEAEAPVPTEPSGPGDGDDKGNDNGGDHGEDNPPTTTPTPGPTEQPTPTPTPTDVPTPAPTPVPTETSTPAPVPTETPAPTPVAAPDVPTPRVDNSPFDANGPWHDPAPAPASEQPVVSEAPAPVDTTSPDMGTLAPAPDYGTVTITYSVHVDADAATLGAEAGPGVAPSEQAEAALVSNVARINTETATPVTNDVTTSQ</sequence>
<evidence type="ECO:0000313" key="4">
    <source>
        <dbReference type="Proteomes" id="UP001525379"/>
    </source>
</evidence>